<accession>B5H7I7</accession>
<reference evidence="4" key="2">
    <citation type="submission" date="2009-10" db="EMBL/GenBank/DDBJ databases">
        <title>The genome sequence of Streptomyces pristinaespiralis strain ATCC 25486.</title>
        <authorList>
            <consortium name="The Broad Institute Genome Sequencing Platform"/>
            <consortium name="Broad Institute Microbial Sequencing Center"/>
            <person name="Fischbach M."/>
            <person name="Godfrey P."/>
            <person name="Ward D."/>
            <person name="Young S."/>
            <person name="Zeng Q."/>
            <person name="Koehrsen M."/>
            <person name="Alvarado L."/>
            <person name="Berlin A.M."/>
            <person name="Bochicchio J."/>
            <person name="Borenstein D."/>
            <person name="Chapman S.B."/>
            <person name="Chen Z."/>
            <person name="Engels R."/>
            <person name="Freedman E."/>
            <person name="Gellesch M."/>
            <person name="Goldberg J."/>
            <person name="Griggs A."/>
            <person name="Gujja S."/>
            <person name="Heilman E.R."/>
            <person name="Heiman D.I."/>
            <person name="Hepburn T.A."/>
            <person name="Howarth C."/>
            <person name="Jen D."/>
            <person name="Larson L."/>
            <person name="Lewis B."/>
            <person name="Mehta T."/>
            <person name="Park D."/>
            <person name="Pearson M."/>
            <person name="Richards J."/>
            <person name="Roberts A."/>
            <person name="Saif S."/>
            <person name="Shea T.D."/>
            <person name="Shenoy N."/>
            <person name="Sisk P."/>
            <person name="Stolte C."/>
            <person name="Sykes S.N."/>
            <person name="Thomson T."/>
            <person name="Walk T."/>
            <person name="White J."/>
            <person name="Yandava C."/>
            <person name="Straight P."/>
            <person name="Clardy J."/>
            <person name="Hung D."/>
            <person name="Kolter R."/>
            <person name="Mekalanos J."/>
            <person name="Walker S."/>
            <person name="Walsh C.T."/>
            <person name="Wieland-Brown L.C."/>
            <person name="Haas B."/>
            <person name="Nusbaum C."/>
            <person name="Birren B."/>
        </authorList>
    </citation>
    <scope>NUCLEOTIDE SEQUENCE [LARGE SCALE GENOMIC DNA]</scope>
    <source>
        <strain evidence="4">ATCC 25486 / DSM 40338 / CBS 914.69 / JCM 4507 / NBRC 13074 / NRRL 2958 / 5647</strain>
    </source>
</reference>
<gene>
    <name evidence="3" type="ORF">SSDG_01134</name>
</gene>
<dbReference type="InterPro" id="IPR046789">
    <property type="entry name" value="HTH_62"/>
</dbReference>
<feature type="region of interest" description="Disordered" evidence="1">
    <location>
        <begin position="1"/>
        <end position="24"/>
    </location>
</feature>
<protein>
    <recommendedName>
        <fullName evidence="2">Recombinase-like domain-containing protein</fullName>
    </recommendedName>
</protein>
<evidence type="ECO:0000313" key="4">
    <source>
        <dbReference type="Proteomes" id="UP000002805"/>
    </source>
</evidence>
<keyword evidence="4" id="KW-1185">Reference proteome</keyword>
<feature type="domain" description="Recombinase-like" evidence="2">
    <location>
        <begin position="32"/>
        <end position="102"/>
    </location>
</feature>
<dbReference type="Pfam" id="PF20552">
    <property type="entry name" value="HTH_62"/>
    <property type="match status" value="1"/>
</dbReference>
<reference evidence="4" key="1">
    <citation type="submission" date="2008-02" db="EMBL/GenBank/DDBJ databases">
        <authorList>
            <consortium name="The Broad Institute Genome Sequencing Platform"/>
            <person name="Fischbach M."/>
            <person name="Ward D."/>
            <person name="Young S."/>
            <person name="Jaffe D."/>
            <person name="Gnerre S."/>
            <person name="Berlin A."/>
            <person name="Heiman D."/>
            <person name="Hepburn T."/>
            <person name="Sykes S."/>
            <person name="Alvarado L."/>
            <person name="Kodira C.D."/>
            <person name="Straight P."/>
            <person name="Clardy J."/>
            <person name="Hung D."/>
            <person name="Kolter R."/>
            <person name="Mekalanos J."/>
            <person name="Walker S."/>
            <person name="Walsh C.T."/>
            <person name="Lander E."/>
            <person name="Galagan J."/>
            <person name="Nusbaum C."/>
            <person name="Birren B."/>
        </authorList>
    </citation>
    <scope>NUCLEOTIDE SEQUENCE [LARGE SCALE GENOMIC DNA]</scope>
    <source>
        <strain evidence="4">ATCC 25486 / DSM 40338 / CBS 914.69 / JCM 4507 / NBRC 13074 / NRRL 2958 / 5647</strain>
    </source>
</reference>
<dbReference type="Proteomes" id="UP000002805">
    <property type="component" value="Chromosome"/>
</dbReference>
<evidence type="ECO:0000313" key="3">
    <source>
        <dbReference type="EMBL" id="EDY62798.1"/>
    </source>
</evidence>
<organism evidence="3 4">
    <name type="scientific">Streptomyces pristinaespiralis (strain ATCC 25486 / DSM 40338 / CBS 914.69 / JCM 4507 / KCC S-0507 / NBRC 13074 / NRRL 2958 / 5647)</name>
    <dbReference type="NCBI Taxonomy" id="457429"/>
    <lineage>
        <taxon>Bacteria</taxon>
        <taxon>Bacillati</taxon>
        <taxon>Actinomycetota</taxon>
        <taxon>Actinomycetes</taxon>
        <taxon>Kitasatosporales</taxon>
        <taxon>Streptomycetaceae</taxon>
        <taxon>Streptomyces</taxon>
    </lineage>
</organism>
<name>B5H7I7_STRE2</name>
<evidence type="ECO:0000256" key="1">
    <source>
        <dbReference type="SAM" id="MobiDB-lite"/>
    </source>
</evidence>
<dbReference type="eggNOG" id="ENOG5032Y7K">
    <property type="taxonomic scope" value="Bacteria"/>
</dbReference>
<dbReference type="HOGENOM" id="CLU_178301_0_0_11"/>
<evidence type="ECO:0000259" key="2">
    <source>
        <dbReference type="Pfam" id="PF20552"/>
    </source>
</evidence>
<proteinExistence type="predicted"/>
<dbReference type="AlphaFoldDB" id="B5H7I7"/>
<sequence length="102" mass="11310">MRLRPARPRSVTPALLSPALSGDTVTDTATGAWPYLDVHQSRSHEPTPYEYRLAATLEEIFTEEGHELADVVRGLNARKVGTADGTQWTEETFRAEMNRLGA</sequence>
<dbReference type="EMBL" id="CM000950">
    <property type="protein sequence ID" value="EDY62798.1"/>
    <property type="molecule type" value="Genomic_DNA"/>
</dbReference>